<dbReference type="GO" id="GO:0000939">
    <property type="term" value="C:inner kinetochore"/>
    <property type="evidence" value="ECO:0007669"/>
    <property type="project" value="Ensembl"/>
</dbReference>
<evidence type="ECO:0000256" key="4">
    <source>
        <dbReference type="ARBA" id="ARBA00016402"/>
    </source>
</evidence>
<dbReference type="GO" id="GO:0034451">
    <property type="term" value="C:centriolar satellite"/>
    <property type="evidence" value="ECO:0007669"/>
    <property type="project" value="Ensembl"/>
</dbReference>
<evidence type="ECO:0000256" key="5">
    <source>
        <dbReference type="ARBA" id="ARBA00022454"/>
    </source>
</evidence>
<feature type="compositionally biased region" description="Basic residues" evidence="11">
    <location>
        <begin position="27"/>
        <end position="36"/>
    </location>
</feature>
<comment type="similarity">
    <text evidence="3">Belongs to the CENP-U/AME1 family.</text>
</comment>
<evidence type="ECO:0000256" key="7">
    <source>
        <dbReference type="ARBA" id="ARBA00023242"/>
    </source>
</evidence>
<dbReference type="GeneID" id="103750503"/>
<evidence type="ECO:0000313" key="13">
    <source>
        <dbReference type="Proteomes" id="UP000694381"/>
    </source>
</evidence>
<dbReference type="CTD" id="79682"/>
<dbReference type="InterPro" id="IPR025214">
    <property type="entry name" value="CENP-U"/>
</dbReference>
<dbReference type="OMA" id="NTVGRTH"/>
<evidence type="ECO:0000256" key="3">
    <source>
        <dbReference type="ARBA" id="ARBA00010440"/>
    </source>
</evidence>
<feature type="compositionally biased region" description="Low complexity" evidence="11">
    <location>
        <begin position="103"/>
        <end position="116"/>
    </location>
</feature>
<dbReference type="KEGG" id="ngi:103750503"/>
<feature type="compositionally biased region" description="Low complexity" evidence="11">
    <location>
        <begin position="197"/>
        <end position="207"/>
    </location>
</feature>
<dbReference type="Ensembl" id="ENSNGAT00000015638.1">
    <property type="protein sequence ID" value="ENSNGAP00000010116.1"/>
    <property type="gene ID" value="ENSNGAG00000012618.1"/>
</dbReference>
<dbReference type="GO" id="GO:0043009">
    <property type="term" value="P:chordate embryonic development"/>
    <property type="evidence" value="ECO:0007669"/>
    <property type="project" value="Ensembl"/>
</dbReference>
<feature type="compositionally biased region" description="Polar residues" evidence="11">
    <location>
        <begin position="1"/>
        <end position="24"/>
    </location>
</feature>
<dbReference type="AlphaFoldDB" id="A0A8C6QYA2"/>
<evidence type="ECO:0000256" key="10">
    <source>
        <dbReference type="SAM" id="Coils"/>
    </source>
</evidence>
<evidence type="ECO:0000313" key="12">
    <source>
        <dbReference type="Ensembl" id="ENSNGAP00000010116.1"/>
    </source>
</evidence>
<dbReference type="PANTHER" id="PTHR32222:SF1">
    <property type="entry name" value="CENTROMERE PROTEIN U"/>
    <property type="match status" value="1"/>
</dbReference>
<dbReference type="RefSeq" id="XP_008851833.1">
    <property type="nucleotide sequence ID" value="XM_008853611.3"/>
</dbReference>
<protein>
    <recommendedName>
        <fullName evidence="4">Centromere protein U</fullName>
    </recommendedName>
    <alternativeName>
        <fullName evidence="9">MLF1-interacting protein</fullName>
    </alternativeName>
</protein>
<evidence type="ECO:0000256" key="1">
    <source>
        <dbReference type="ARBA" id="ARBA00004123"/>
    </source>
</evidence>
<gene>
    <name evidence="12" type="primary">Cenpu</name>
</gene>
<dbReference type="GO" id="GO:0005737">
    <property type="term" value="C:cytoplasm"/>
    <property type="evidence" value="ECO:0007669"/>
    <property type="project" value="Ensembl"/>
</dbReference>
<keyword evidence="6 10" id="KW-0175">Coiled coil</keyword>
<dbReference type="PANTHER" id="PTHR32222">
    <property type="entry name" value="CENTROMERE PROTEIN U"/>
    <property type="match status" value="1"/>
</dbReference>
<reference evidence="12" key="2">
    <citation type="submission" date="2025-09" db="UniProtKB">
        <authorList>
            <consortium name="Ensembl"/>
        </authorList>
    </citation>
    <scope>IDENTIFICATION</scope>
</reference>
<feature type="coiled-coil region" evidence="10">
    <location>
        <begin position="295"/>
        <end position="357"/>
    </location>
</feature>
<organism evidence="12 13">
    <name type="scientific">Nannospalax galili</name>
    <name type="common">Northern Israeli blind subterranean mole rat</name>
    <name type="synonym">Spalax galili</name>
    <dbReference type="NCBI Taxonomy" id="1026970"/>
    <lineage>
        <taxon>Eukaryota</taxon>
        <taxon>Metazoa</taxon>
        <taxon>Chordata</taxon>
        <taxon>Craniata</taxon>
        <taxon>Vertebrata</taxon>
        <taxon>Euteleostomi</taxon>
        <taxon>Mammalia</taxon>
        <taxon>Eutheria</taxon>
        <taxon>Euarchontoglires</taxon>
        <taxon>Glires</taxon>
        <taxon>Rodentia</taxon>
        <taxon>Myomorpha</taxon>
        <taxon>Muroidea</taxon>
        <taxon>Spalacidae</taxon>
        <taxon>Spalacinae</taxon>
        <taxon>Nannospalax</taxon>
    </lineage>
</organism>
<keyword evidence="7" id="KW-0539">Nucleus</keyword>
<sequence length="414" mass="46661">MAASWQLRSSGRSGAKYSKNSLGRAQSMRHKAGQKHKPNDVFDFPDNSDVSSIGRLGENDKDEPYETFDPPLHSTAIYTDEELSTHCGSSVPSTPQGKEEGKNSNSSENEASGNESIKISAKKPRRKLPPTTSSESESSEDDIRRKVQSAEKVSTQQREAGAAVAPLVHSEKPAEPVTPKRTGPLSAQSSAEKETRATQTQQKTQRTGKLSPGKRKKPRSKATASDPSESMHIWCPEGKRISDIMDLDIVLSVFEKTLLEYRQRIESRSCKEAINKFFFNIKGELIRMLTEVQMLKTLKRKNTKIISDMEKKRQRLIEVQDELLRLEPELKQLQTKYEDLKERKSSLKNSVHFLSNLKQLYQDYSDVQEKEPNLKETYDSTSLPALLFKARTILGAENHLQNINCQLGKLLGQK</sequence>
<accession>A0A8C6QYA2</accession>
<dbReference type="GO" id="GO:0005654">
    <property type="term" value="C:nucleoplasm"/>
    <property type="evidence" value="ECO:0007669"/>
    <property type="project" value="Ensembl"/>
</dbReference>
<reference evidence="12" key="1">
    <citation type="submission" date="2025-08" db="UniProtKB">
        <authorList>
            <consortium name="Ensembl"/>
        </authorList>
    </citation>
    <scope>IDENTIFICATION</scope>
</reference>
<evidence type="ECO:0000256" key="2">
    <source>
        <dbReference type="ARBA" id="ARBA00004584"/>
    </source>
</evidence>
<feature type="compositionally biased region" description="Polar residues" evidence="11">
    <location>
        <begin position="86"/>
        <end position="96"/>
    </location>
</feature>
<evidence type="ECO:0000256" key="8">
    <source>
        <dbReference type="ARBA" id="ARBA00023328"/>
    </source>
</evidence>
<keyword evidence="8" id="KW-0137">Centromere</keyword>
<dbReference type="OrthoDB" id="8959258at2759"/>
<proteinExistence type="inferred from homology"/>
<dbReference type="Proteomes" id="UP000694381">
    <property type="component" value="Unassembled WGS sequence"/>
</dbReference>
<keyword evidence="13" id="KW-1185">Reference proteome</keyword>
<evidence type="ECO:0000256" key="11">
    <source>
        <dbReference type="SAM" id="MobiDB-lite"/>
    </source>
</evidence>
<keyword evidence="5" id="KW-0158">Chromosome</keyword>
<dbReference type="Pfam" id="PF13097">
    <property type="entry name" value="CENP-U"/>
    <property type="match status" value="1"/>
</dbReference>
<dbReference type="GeneTree" id="ENSGT00390000015511"/>
<name>A0A8C6QYA2_NANGA</name>
<evidence type="ECO:0000256" key="9">
    <source>
        <dbReference type="ARBA" id="ARBA00031456"/>
    </source>
</evidence>
<feature type="region of interest" description="Disordered" evidence="11">
    <location>
        <begin position="1"/>
        <end position="232"/>
    </location>
</feature>
<comment type="subcellular location">
    <subcellularLocation>
        <location evidence="2">Chromosome</location>
        <location evidence="2">Centromere</location>
    </subcellularLocation>
    <subcellularLocation>
        <location evidence="1">Nucleus</location>
    </subcellularLocation>
</comment>
<evidence type="ECO:0000256" key="6">
    <source>
        <dbReference type="ARBA" id="ARBA00023054"/>
    </source>
</evidence>